<name>D5BU13_PUNMI</name>
<evidence type="ECO:0000259" key="1">
    <source>
        <dbReference type="Pfam" id="PF03167"/>
    </source>
</evidence>
<dbReference type="RefSeq" id="WP_013046387.1">
    <property type="nucleotide sequence ID" value="NC_014010.1"/>
</dbReference>
<dbReference type="GO" id="GO:0004725">
    <property type="term" value="F:protein tyrosine phosphatase activity"/>
    <property type="evidence" value="ECO:0007669"/>
    <property type="project" value="UniProtKB-EC"/>
</dbReference>
<dbReference type="EC" id="3.1.3.48" evidence="2"/>
<dbReference type="EMBL" id="CP001751">
    <property type="protein sequence ID" value="ADE39760.1"/>
    <property type="molecule type" value="Genomic_DNA"/>
</dbReference>
<dbReference type="eggNOG" id="COG1573">
    <property type="taxonomic scope" value="Bacteria"/>
</dbReference>
<dbReference type="SUPFAM" id="SSF52141">
    <property type="entry name" value="Uracil-DNA glycosylase-like"/>
    <property type="match status" value="1"/>
</dbReference>
<evidence type="ECO:0000313" key="3">
    <source>
        <dbReference type="Proteomes" id="UP000007460"/>
    </source>
</evidence>
<dbReference type="AlphaFoldDB" id="D5BU13"/>
<keyword evidence="2" id="KW-0378">Hydrolase</keyword>
<keyword evidence="3" id="KW-1185">Reference proteome</keyword>
<proteinExistence type="predicted"/>
<dbReference type="KEGG" id="apb:SAR116_1517"/>
<reference evidence="2 3" key="1">
    <citation type="journal article" date="2010" name="J. Bacteriol.">
        <title>Complete genome sequence of "Candidatus Puniceispirillum marinum" IMCC1322, a representative of the SAR116 clade in the Alphaproteobacteria.</title>
        <authorList>
            <person name="Oh H.M."/>
            <person name="Kwon K.K."/>
            <person name="Kang I."/>
            <person name="Kang S.G."/>
            <person name="Lee J.H."/>
            <person name="Kim S.J."/>
            <person name="Cho J.C."/>
        </authorList>
    </citation>
    <scope>NUCLEOTIDE SEQUENCE [LARGE SCALE GENOMIC DNA]</scope>
    <source>
        <strain evidence="2 3">IMCC1322</strain>
    </source>
</reference>
<organism evidence="2 3">
    <name type="scientific">Puniceispirillum marinum (strain IMCC1322)</name>
    <dbReference type="NCBI Taxonomy" id="488538"/>
    <lineage>
        <taxon>Bacteria</taxon>
        <taxon>Pseudomonadati</taxon>
        <taxon>Pseudomonadota</taxon>
        <taxon>Alphaproteobacteria</taxon>
        <taxon>Candidatus Puniceispirillales</taxon>
        <taxon>Candidatus Puniceispirillaceae</taxon>
        <taxon>Candidatus Puniceispirillum</taxon>
    </lineage>
</organism>
<dbReference type="OrthoDB" id="64750at2"/>
<accession>D5BU13</accession>
<dbReference type="InterPro" id="IPR036895">
    <property type="entry name" value="Uracil-DNA_glycosylase-like_sf"/>
</dbReference>
<dbReference type="Gene3D" id="3.40.470.10">
    <property type="entry name" value="Uracil-DNA glycosylase-like domain"/>
    <property type="match status" value="1"/>
</dbReference>
<protein>
    <submittedName>
        <fullName evidence="2">Uracil-DNA glycosylase superfamily</fullName>
        <ecNumber evidence="2">3.1.3.48</ecNumber>
    </submittedName>
</protein>
<dbReference type="HOGENOM" id="CLU_094930_1_0_5"/>
<dbReference type="Pfam" id="PF03167">
    <property type="entry name" value="UDG"/>
    <property type="match status" value="1"/>
</dbReference>
<dbReference type="STRING" id="488538.SAR116_1517"/>
<evidence type="ECO:0000313" key="2">
    <source>
        <dbReference type="EMBL" id="ADE39760.1"/>
    </source>
</evidence>
<dbReference type="InterPro" id="IPR005122">
    <property type="entry name" value="Uracil-DNA_glycosylase-like"/>
</dbReference>
<sequence>MGKQLHETNTLDEFIMCLRQKHSNCYVPDFDANNAKENARVLFLFEKPGRMTDPKNKGSGFISQDNNDPTARATKDFLSKAGIDRKDAIFWNCISGWNGTRKITPEERKEAIVEIIQLLRILHSLQAIIFVGKEAKKLSIKLNMEKYRSVCSMHPSPINRATRRSEWENIPFVWASVI</sequence>
<dbReference type="Proteomes" id="UP000007460">
    <property type="component" value="Chromosome"/>
</dbReference>
<dbReference type="CDD" id="cd10035">
    <property type="entry name" value="UDG_like"/>
    <property type="match status" value="1"/>
</dbReference>
<gene>
    <name evidence="2" type="ordered locus">SAR116_1517</name>
</gene>
<feature type="domain" description="Uracil-DNA glycosylase-like" evidence="1">
    <location>
        <begin position="36"/>
        <end position="165"/>
    </location>
</feature>